<dbReference type="InterPro" id="IPR041726">
    <property type="entry name" value="ACAD10_11_N"/>
</dbReference>
<dbReference type="EMBL" id="UINC01002762">
    <property type="protein sequence ID" value="SVA00044.1"/>
    <property type="molecule type" value="Genomic_DNA"/>
</dbReference>
<name>A0A381S975_9ZZZZ</name>
<dbReference type="InterPro" id="IPR002575">
    <property type="entry name" value="Aminoglycoside_PTrfase"/>
</dbReference>
<sequence length="342" mass="36917">MTGGPTAQGVDAANLQHWFEEHVGVAGTLAFEQIVGGRSNLTFTVSDEAGGRWVLRRPPLGHVLATAHDMAREHRIISALADSGVPVPGIIGLCGDEAVNGAPFYVMEFIEGMVVRTFEDASALDPALLGRMGKSLVGVLARLHDLDVDAVGLGDFARREGYIERQLKRWRSQFEQSATRDIPQVLEVHERLATRVPEQQGVGIVHGDYRLDNCMMRSDGGVAAVLDWELCTLGDVLSDLAAMIAYGDQRAAGAVPLNTSAEGYPPAEEVCGLYASRSERDLAHLDFYLAFAHWRTACIVEGVYARYEAGVMGDADPELTQLFGDRVLALADLAAECAGRLP</sequence>
<accession>A0A381S975</accession>
<dbReference type="PANTHER" id="PTHR47829">
    <property type="entry name" value="HYDROLASE, PUTATIVE (AFU_ORTHOLOGUE AFUA_1G12880)-RELATED"/>
    <property type="match status" value="1"/>
</dbReference>
<dbReference type="PANTHER" id="PTHR47829:SF1">
    <property type="entry name" value="HAD FAMILY PHOSPHATASE"/>
    <property type="match status" value="1"/>
</dbReference>
<evidence type="ECO:0000259" key="1">
    <source>
        <dbReference type="Pfam" id="PF01636"/>
    </source>
</evidence>
<gene>
    <name evidence="2" type="ORF">METZ01_LOCUS52898</name>
</gene>
<feature type="domain" description="Aminoglycoside phosphotransferase" evidence="1">
    <location>
        <begin position="32"/>
        <end position="263"/>
    </location>
</feature>
<dbReference type="InterPro" id="IPR052898">
    <property type="entry name" value="ACAD10-like"/>
</dbReference>
<dbReference type="CDD" id="cd05154">
    <property type="entry name" value="ACAD10_11_N-like"/>
    <property type="match status" value="1"/>
</dbReference>
<dbReference type="Gene3D" id="3.90.1200.10">
    <property type="match status" value="1"/>
</dbReference>
<dbReference type="SUPFAM" id="SSF56112">
    <property type="entry name" value="Protein kinase-like (PK-like)"/>
    <property type="match status" value="1"/>
</dbReference>
<organism evidence="2">
    <name type="scientific">marine metagenome</name>
    <dbReference type="NCBI Taxonomy" id="408172"/>
    <lineage>
        <taxon>unclassified sequences</taxon>
        <taxon>metagenomes</taxon>
        <taxon>ecological metagenomes</taxon>
    </lineage>
</organism>
<reference evidence="2" key="1">
    <citation type="submission" date="2018-05" db="EMBL/GenBank/DDBJ databases">
        <authorList>
            <person name="Lanie J.A."/>
            <person name="Ng W.-L."/>
            <person name="Kazmierczak K.M."/>
            <person name="Andrzejewski T.M."/>
            <person name="Davidsen T.M."/>
            <person name="Wayne K.J."/>
            <person name="Tettelin H."/>
            <person name="Glass J.I."/>
            <person name="Rusch D."/>
            <person name="Podicherti R."/>
            <person name="Tsui H.-C.T."/>
            <person name="Winkler M.E."/>
        </authorList>
    </citation>
    <scope>NUCLEOTIDE SEQUENCE</scope>
</reference>
<protein>
    <recommendedName>
        <fullName evidence="1">Aminoglycoside phosphotransferase domain-containing protein</fullName>
    </recommendedName>
</protein>
<evidence type="ECO:0000313" key="2">
    <source>
        <dbReference type="EMBL" id="SVA00044.1"/>
    </source>
</evidence>
<proteinExistence type="predicted"/>
<dbReference type="Pfam" id="PF01636">
    <property type="entry name" value="APH"/>
    <property type="match status" value="1"/>
</dbReference>
<dbReference type="Gene3D" id="3.30.200.20">
    <property type="entry name" value="Phosphorylase Kinase, domain 1"/>
    <property type="match status" value="1"/>
</dbReference>
<dbReference type="InterPro" id="IPR011009">
    <property type="entry name" value="Kinase-like_dom_sf"/>
</dbReference>
<dbReference type="AlphaFoldDB" id="A0A381S975"/>